<gene>
    <name evidence="1" type="ORF">FAUST_11412</name>
</gene>
<dbReference type="EMBL" id="JAAMOD010000516">
    <property type="protein sequence ID" value="KAF5227980.1"/>
    <property type="molecule type" value="Genomic_DNA"/>
</dbReference>
<evidence type="ECO:0000313" key="2">
    <source>
        <dbReference type="Proteomes" id="UP000537989"/>
    </source>
</evidence>
<reference evidence="1 2" key="1">
    <citation type="submission" date="2020-02" db="EMBL/GenBank/DDBJ databases">
        <title>Identification and distribution of gene clusters putatively required for synthesis of sphingolipid metabolism inhibitors in phylogenetically diverse species of the filamentous fungus Fusarium.</title>
        <authorList>
            <person name="Kim H.-S."/>
            <person name="Busman M."/>
            <person name="Brown D.W."/>
            <person name="Divon H."/>
            <person name="Uhlig S."/>
            <person name="Proctor R.H."/>
        </authorList>
    </citation>
    <scope>NUCLEOTIDE SEQUENCE [LARGE SCALE GENOMIC DNA]</scope>
    <source>
        <strain evidence="1 2">NRRL 2903</strain>
    </source>
</reference>
<dbReference type="Proteomes" id="UP000537989">
    <property type="component" value="Unassembled WGS sequence"/>
</dbReference>
<proteinExistence type="predicted"/>
<comment type="caution">
    <text evidence="1">The sequence shown here is derived from an EMBL/GenBank/DDBJ whole genome shotgun (WGS) entry which is preliminary data.</text>
</comment>
<organism evidence="1 2">
    <name type="scientific">Fusarium austroamericanum</name>
    <dbReference type="NCBI Taxonomy" id="282268"/>
    <lineage>
        <taxon>Eukaryota</taxon>
        <taxon>Fungi</taxon>
        <taxon>Dikarya</taxon>
        <taxon>Ascomycota</taxon>
        <taxon>Pezizomycotina</taxon>
        <taxon>Sordariomycetes</taxon>
        <taxon>Hypocreomycetidae</taxon>
        <taxon>Hypocreales</taxon>
        <taxon>Nectriaceae</taxon>
        <taxon>Fusarium</taxon>
    </lineage>
</organism>
<sequence>MCLCGDQDSLMEVVGDYNATLEECYQLLKDNERYAQTTGPIKNINWNLSIMPEVERLRGRIQMHTSRIQHILKPFEIDLFTSIHQELNRRFMSIHRDLRGIRETVDSLLKHQNPSLAREIEQRREKEIRPVEIPDTLLSRMKGLRELRNPQWSSYWPGYIGGLEEKLSEAYSRVETQIVVPDTSTCNDGMLAFWPEDEPQTEEAPTAPAVEYSCLFQRPLVTLSPYIRWREVKLLRHPKSMNRFKIIETFEWNKKQQSTDSRVLDFDLRSAVLIPLYADPSAPLEIIIKANGLPHHYVFLCLQDVLAFQAFITGFKVMDGYMEAYPPLAFNPQLWQMVHLVQPLLPEGHLRPHTGSLANRNAKAAPAAFLHIGQQRQMPLVVGTGYGTIRTRPRSPLLVLFTGPKGPESRRSIVSITLDKGTVPDWNSCKCARWPAECRITTLQNERGRLEAWRFDGDTWDLLRLAVARHGEQRRWDGLIRVSIGFAYPDLRSKFGGAPCKCYRATEGEVESCHLLGHQGLLGVVRDFYWRLLTQYRNQTDSQVDVVNCTSYG</sequence>
<keyword evidence="2" id="KW-1185">Reference proteome</keyword>
<dbReference type="AlphaFoldDB" id="A0AAN5YZP9"/>
<protein>
    <submittedName>
        <fullName evidence="1">Uncharacterized protein</fullName>
    </submittedName>
</protein>
<accession>A0AAN5YZP9</accession>
<name>A0AAN5YZP9_FUSAU</name>
<evidence type="ECO:0000313" key="1">
    <source>
        <dbReference type="EMBL" id="KAF5227980.1"/>
    </source>
</evidence>